<organism evidence="1 2">
    <name type="scientific">Erwinia amylovora (strain CFBP1430)</name>
    <dbReference type="NCBI Taxonomy" id="665029"/>
    <lineage>
        <taxon>Bacteria</taxon>
        <taxon>Pseudomonadati</taxon>
        <taxon>Pseudomonadota</taxon>
        <taxon>Gammaproteobacteria</taxon>
        <taxon>Enterobacterales</taxon>
        <taxon>Erwiniaceae</taxon>
        <taxon>Erwinia</taxon>
    </lineage>
</organism>
<dbReference type="PATRIC" id="fig|665029.3.peg.2332"/>
<dbReference type="RefSeq" id="WP_004158703.1">
    <property type="nucleotide sequence ID" value="NC_013961.1"/>
</dbReference>
<name>D4HXI0_ERWAC</name>
<dbReference type="Proteomes" id="UP000001841">
    <property type="component" value="Chromosome"/>
</dbReference>
<dbReference type="HOGENOM" id="CLU_2665456_0_0_6"/>
<dbReference type="KEGG" id="eam:EAMY_2420"/>
<dbReference type="OrthoDB" id="9803665at2"/>
<protein>
    <submittedName>
        <fullName evidence="1">Uncharacterized protein</fullName>
    </submittedName>
</protein>
<evidence type="ECO:0000313" key="2">
    <source>
        <dbReference type="Proteomes" id="UP000001841"/>
    </source>
</evidence>
<dbReference type="STRING" id="665029.EAMY_2420"/>
<reference evidence="1 2" key="1">
    <citation type="journal article" date="2010" name="Mol. Plant Microbe Interact.">
        <title>Complete genome sequence of the fire blight pathogen Erwinia amylovora CFBP 1430 and comparison to other Erwinia spp.</title>
        <authorList>
            <person name="Smits T.H."/>
            <person name="Rezzonico F."/>
            <person name="Kamber T."/>
            <person name="Blom J."/>
            <person name="Goesmann A."/>
            <person name="Frey J.E."/>
            <person name="Duffy B."/>
        </authorList>
    </citation>
    <scope>NUCLEOTIDE SEQUENCE [LARGE SCALE GENOMIC DNA]</scope>
    <source>
        <strain evidence="2">CFBP1430</strain>
    </source>
</reference>
<evidence type="ECO:0000313" key="1">
    <source>
        <dbReference type="EMBL" id="CBA21695.1"/>
    </source>
</evidence>
<dbReference type="AlphaFoldDB" id="D4HXI0"/>
<accession>D4HXI0</accession>
<sequence length="75" mass="8293">MVDAPEHHGLFRVLNQASPGWEMVFEAPFAPDLIALAPCVQDLAQRFMLPCGDRVNAGDDLPLFGIVPGYQIEQR</sequence>
<gene>
    <name evidence="1" type="ordered locus">EAMY_2420</name>
</gene>
<dbReference type="EMBL" id="FN434113">
    <property type="protein sequence ID" value="CBA21695.1"/>
    <property type="molecule type" value="Genomic_DNA"/>
</dbReference>
<dbReference type="GeneID" id="97606615"/>
<proteinExistence type="predicted"/>